<proteinExistence type="predicted"/>
<feature type="region of interest" description="Disordered" evidence="1">
    <location>
        <begin position="69"/>
        <end position="169"/>
    </location>
</feature>
<keyword evidence="2" id="KW-0732">Signal</keyword>
<feature type="region of interest" description="Disordered" evidence="1">
    <location>
        <begin position="1009"/>
        <end position="1082"/>
    </location>
</feature>
<dbReference type="GeneID" id="108670853"/>
<dbReference type="OrthoDB" id="6381343at2759"/>
<feature type="chain" id="PRO_5034989680" evidence="2">
    <location>
        <begin position="22"/>
        <end position="1229"/>
    </location>
</feature>
<feature type="compositionally biased region" description="Polar residues" evidence="1">
    <location>
        <begin position="878"/>
        <end position="898"/>
    </location>
</feature>
<organism evidence="3 4">
    <name type="scientific">Hyalella azteca</name>
    <name type="common">Amphipod</name>
    <dbReference type="NCBI Taxonomy" id="294128"/>
    <lineage>
        <taxon>Eukaryota</taxon>
        <taxon>Metazoa</taxon>
        <taxon>Ecdysozoa</taxon>
        <taxon>Arthropoda</taxon>
        <taxon>Crustacea</taxon>
        <taxon>Multicrustacea</taxon>
        <taxon>Malacostraca</taxon>
        <taxon>Eumalacostraca</taxon>
        <taxon>Peracarida</taxon>
        <taxon>Amphipoda</taxon>
        <taxon>Senticaudata</taxon>
        <taxon>Talitrida</taxon>
        <taxon>Talitroidea</taxon>
        <taxon>Hyalellidae</taxon>
        <taxon>Hyalella</taxon>
    </lineage>
</organism>
<feature type="region of interest" description="Disordered" evidence="1">
    <location>
        <begin position="648"/>
        <end position="749"/>
    </location>
</feature>
<keyword evidence="3" id="KW-1185">Reference proteome</keyword>
<feature type="region of interest" description="Disordered" evidence="1">
    <location>
        <begin position="831"/>
        <end position="853"/>
    </location>
</feature>
<feature type="compositionally biased region" description="Polar residues" evidence="1">
    <location>
        <begin position="145"/>
        <end position="162"/>
    </location>
</feature>
<evidence type="ECO:0000313" key="3">
    <source>
        <dbReference type="Proteomes" id="UP000694843"/>
    </source>
</evidence>
<feature type="compositionally biased region" description="Polar residues" evidence="1">
    <location>
        <begin position="1052"/>
        <end position="1067"/>
    </location>
</feature>
<feature type="compositionally biased region" description="Polar residues" evidence="1">
    <location>
        <begin position="661"/>
        <end position="682"/>
    </location>
</feature>
<feature type="compositionally biased region" description="Basic and acidic residues" evidence="1">
    <location>
        <begin position="229"/>
        <end position="238"/>
    </location>
</feature>
<dbReference type="KEGG" id="hazt:108670853"/>
<feature type="region of interest" description="Disordered" evidence="1">
    <location>
        <begin position="433"/>
        <end position="458"/>
    </location>
</feature>
<feature type="compositionally biased region" description="Basic and acidic residues" evidence="1">
    <location>
        <begin position="257"/>
        <end position="270"/>
    </location>
</feature>
<name>A0A8B7NJL3_HYAAZ</name>
<sequence>MFVPIVRFYCMYLSVLFAVRCQPQVDLDAPIDLRPPSPASKSTVVIVNNKKEARLPLFVPRAALGNSRDALDERERPNLVPSKYPDISHSESANRFNDNERFSHYSTDNFGTDQVHYPVRDEPRRRSDSLDSRDSNRRPDHFRPLTSSDFKSEKYQYSQKSNGKFELPPDRRLISTRYRESIIRDEAKNVQWQDDQRNARYGVRRGHKNGRKPPILIFEEVPVYVQVHPEEKNEKGKPPLDYYYEAPNRPTAPETYNIDRRPDRFSEKENSPPVQENDHSSVYSKDSIYTTDPIEHHSAKKEDHFYNDDDLRKRPSQNINTDESLNNEPPLQQQLPPEVVHNVVYETFPASGPSIVYDPQSHFSEHTGPLSTPDLSLQRRLQAAAAAEALAIGVLQQRAAAGLALNQRLREIAAIRGLQQAIAAAQFGRSGSVAGRSQLSDTHPLDSHSNDETSFKIDSGEAREIPEKIFSSDFSDTISNQIKKHGQISEKDASSSPQEADFATRLHFVRSFLSQSKPEFDSSKYTSLTGLANDASTSQSNFGDDTKFAEFLLALPDEKFRGLMNMSKQQFLETIMTNGADRPDTVFSGVFSTPPPLDRSVSDQFNFKSSTTSPLNFSPLPVSTESSISPTSHSAFISGVSSSPSLFTIPVGGQENHKSSKFSSHDSLTSSPVGDLTNSGSSDLKGPVSTIYRHQTSSIKPAPHGRSPSPESEKIGPVVNHHGTAQSDISPLTDASVSSYSSPQPPYPQSHYGSFRPNIPNFSHFEPKFDSSEIEKASFASFLNNLQKHNSNDKKESVTASPFVIPTELSPPDRDSFDFSPHFFSEFPSVNSERKFQSPTSKPSLSGANQHPFTLNPQIVNSVTRDFKHEQPFYTTISPVFHSTSSNPRTMENPLSSNKNDDPRPSFTDVENLTLDNVIRNVVGRPLIQGLGALEPRFPFDRLQEPEVQHASLVNSFNTQPGTDHNDDNHTLTPLEKRKGNATALETIVEVSSERDAVHITPHDIQYQEIPSVVSDRRETQCTSSHTTSNTRKYRPSELVGDAEANSDIFRDSNNTLRQTPVPQNSEPDPFNGRASPQPQRVDVSGSLPIGLNVAGGNISAVGQELAMATSVEELIRRLPAHLRKAPPPEAEQVAAKFKAEVNEMWTALAGVLLPTVSVQEAAMQLPTLDPSMECEAEERNVTLGWSRDVLGNWLAVLQTDERQQILTVKTCRSVYLEDLQLRAINGHL</sequence>
<reference evidence="4" key="1">
    <citation type="submission" date="2025-08" db="UniProtKB">
        <authorList>
            <consortium name="RefSeq"/>
        </authorList>
    </citation>
    <scope>IDENTIFICATION</scope>
    <source>
        <tissue evidence="4">Whole organism</tissue>
    </source>
</reference>
<evidence type="ECO:0000256" key="2">
    <source>
        <dbReference type="SAM" id="SignalP"/>
    </source>
</evidence>
<dbReference type="Proteomes" id="UP000694843">
    <property type="component" value="Unplaced"/>
</dbReference>
<evidence type="ECO:0000256" key="1">
    <source>
        <dbReference type="SAM" id="MobiDB-lite"/>
    </source>
</evidence>
<feature type="compositionally biased region" description="Basic and acidic residues" evidence="1">
    <location>
        <begin position="118"/>
        <end position="143"/>
    </location>
</feature>
<dbReference type="AlphaFoldDB" id="A0A8B7NJL3"/>
<feature type="compositionally biased region" description="Basic and acidic residues" evidence="1">
    <location>
        <begin position="443"/>
        <end position="458"/>
    </location>
</feature>
<feature type="compositionally biased region" description="Basic and acidic residues" evidence="1">
    <location>
        <begin position="293"/>
        <end position="313"/>
    </location>
</feature>
<feature type="region of interest" description="Disordered" evidence="1">
    <location>
        <begin position="610"/>
        <end position="631"/>
    </location>
</feature>
<feature type="compositionally biased region" description="Polar residues" evidence="1">
    <location>
        <begin position="1021"/>
        <end position="1031"/>
    </location>
</feature>
<gene>
    <name evidence="4" type="primary">LOC108670853</name>
</gene>
<feature type="compositionally biased region" description="Polar residues" evidence="1">
    <location>
        <begin position="837"/>
        <end position="853"/>
    </location>
</feature>
<feature type="region of interest" description="Disordered" evidence="1">
    <location>
        <begin position="229"/>
        <end position="333"/>
    </location>
</feature>
<feature type="compositionally biased region" description="Polar residues" evidence="1">
    <location>
        <begin position="280"/>
        <end position="290"/>
    </location>
</feature>
<feature type="region of interest" description="Disordered" evidence="1">
    <location>
        <begin position="878"/>
        <end position="905"/>
    </location>
</feature>
<accession>A0A8B7NJL3</accession>
<feature type="compositionally biased region" description="Polar residues" evidence="1">
    <location>
        <begin position="723"/>
        <end position="737"/>
    </location>
</feature>
<feature type="signal peptide" evidence="2">
    <location>
        <begin position="1"/>
        <end position="21"/>
    </location>
</feature>
<dbReference type="RefSeq" id="XP_018013832.1">
    <property type="nucleotide sequence ID" value="XM_018158343.2"/>
</dbReference>
<protein>
    <submittedName>
        <fullName evidence="4">Uncharacterized protein LOC108670853</fullName>
    </submittedName>
</protein>
<evidence type="ECO:0000313" key="4">
    <source>
        <dbReference type="RefSeq" id="XP_018013832.1"/>
    </source>
</evidence>